<evidence type="ECO:0000313" key="4">
    <source>
        <dbReference type="EnsemblPlants" id="KQK89642"/>
    </source>
</evidence>
<comment type="similarity">
    <text evidence="1">Belongs to the plant acyltransferase family.</text>
</comment>
<dbReference type="EMBL" id="AGNK02005784">
    <property type="status" value="NOT_ANNOTATED_CDS"/>
    <property type="molecule type" value="Genomic_DNA"/>
</dbReference>
<dbReference type="HOGENOM" id="CLU_014546_2_2_1"/>
<dbReference type="InterPro" id="IPR023213">
    <property type="entry name" value="CAT-like_dom_sf"/>
</dbReference>
<dbReference type="InParanoid" id="K4AJ05"/>
<dbReference type="PANTHER" id="PTHR31147">
    <property type="entry name" value="ACYL TRANSFERASE 4"/>
    <property type="match status" value="1"/>
</dbReference>
<reference evidence="4" key="2">
    <citation type="submission" date="2018-08" db="UniProtKB">
        <authorList>
            <consortium name="EnsemblPlants"/>
        </authorList>
    </citation>
    <scope>IDENTIFICATION</scope>
    <source>
        <strain evidence="4">Yugu1</strain>
    </source>
</reference>
<dbReference type="EnsemblPlants" id="KQK89642">
    <property type="protein sequence ID" value="KQK89642"/>
    <property type="gene ID" value="SETIT_038869mg"/>
</dbReference>
<dbReference type="PANTHER" id="PTHR31147:SF66">
    <property type="entry name" value="OS05G0315700 PROTEIN"/>
    <property type="match status" value="1"/>
</dbReference>
<keyword evidence="5" id="KW-1185">Reference proteome</keyword>
<dbReference type="InterPro" id="IPR050898">
    <property type="entry name" value="Plant_acyltransferase"/>
</dbReference>
<sequence length="454" mass="49975">MATFVTRRSKPELVTSSRPTPHEIKHLSDLDDLRNHHEYTPVVSFFLSAGAMPEDTAKAMRVALAEALVHYYPLAGRLRELPSGKLVVDCTEEGVVFVEAEAEVRLAELGEPLVPPFPCVGELLCSDVGDPRVVLGKPLFFMQVTRFRCGGFAVGLHMIRCIADGFGWNQFIRAIADLARGETVPLILPVWERELLTARVPASIACASPVFKPLVEGSGIDDVLYSTPFDSLVHRLFHFGPGEIARLRSHVTAHLRRSCTDFEVLTAVTWRCRTAALGYEPRRNVYICFPCNARDLLHVPEGYYGNADLYCVLEVSVGRLCGGQLGRTIELVCGGKRSLLTPEYARSMVDLVASMRGRRLVFNGVYVVSDVTHLGGDGLDFGWGEWVAGGVVAPTVASFHMRCKNADGEEGVAVSMVLPGAMMERFEEELACRVLVPYMQSEPSSYFTTMSWGA</sequence>
<keyword evidence="2" id="KW-0808">Transferase</keyword>
<dbReference type="eggNOG" id="ENOG502QUSI">
    <property type="taxonomic scope" value="Eukaryota"/>
</dbReference>
<dbReference type="Proteomes" id="UP000004995">
    <property type="component" value="Unassembled WGS sequence"/>
</dbReference>
<proteinExistence type="inferred from homology"/>
<dbReference type="Pfam" id="PF02458">
    <property type="entry name" value="Transferase"/>
    <property type="match status" value="1"/>
</dbReference>
<dbReference type="Gene3D" id="3.30.559.10">
    <property type="entry name" value="Chloramphenicol acetyltransferase-like domain"/>
    <property type="match status" value="2"/>
</dbReference>
<dbReference type="OMA" id="GCGMVFD"/>
<dbReference type="GO" id="GO:0016747">
    <property type="term" value="F:acyltransferase activity, transferring groups other than amino-acyl groups"/>
    <property type="evidence" value="ECO:0000318"/>
    <property type="project" value="GO_Central"/>
</dbReference>
<evidence type="ECO:0000256" key="2">
    <source>
        <dbReference type="ARBA" id="ARBA00022679"/>
    </source>
</evidence>
<dbReference type="Gramene" id="KQK89642">
    <property type="protein sequence ID" value="KQK89642"/>
    <property type="gene ID" value="SETIT_038869mg"/>
</dbReference>
<reference evidence="5" key="1">
    <citation type="journal article" date="2012" name="Nat. Biotechnol.">
        <title>Reference genome sequence of the model plant Setaria.</title>
        <authorList>
            <person name="Bennetzen J.L."/>
            <person name="Schmutz J."/>
            <person name="Wang H."/>
            <person name="Percifield R."/>
            <person name="Hawkins J."/>
            <person name="Pontaroli A.C."/>
            <person name="Estep M."/>
            <person name="Feng L."/>
            <person name="Vaughn J.N."/>
            <person name="Grimwood J."/>
            <person name="Jenkins J."/>
            <person name="Barry K."/>
            <person name="Lindquist E."/>
            <person name="Hellsten U."/>
            <person name="Deshpande S."/>
            <person name="Wang X."/>
            <person name="Wu X."/>
            <person name="Mitros T."/>
            <person name="Triplett J."/>
            <person name="Yang X."/>
            <person name="Ye C.Y."/>
            <person name="Mauro-Herrera M."/>
            <person name="Wang L."/>
            <person name="Li P."/>
            <person name="Sharma M."/>
            <person name="Sharma R."/>
            <person name="Ronald P.C."/>
            <person name="Panaud O."/>
            <person name="Kellogg E.A."/>
            <person name="Brutnell T.P."/>
            <person name="Doust A.N."/>
            <person name="Tuskan G.A."/>
            <person name="Rokhsar D."/>
            <person name="Devos K.M."/>
        </authorList>
    </citation>
    <scope>NUCLEOTIDE SEQUENCE [LARGE SCALE GENOMIC DNA]</scope>
    <source>
        <strain evidence="5">cv. Yugu1</strain>
    </source>
</reference>
<organism evidence="4 5">
    <name type="scientific">Setaria italica</name>
    <name type="common">Foxtail millet</name>
    <name type="synonym">Panicum italicum</name>
    <dbReference type="NCBI Taxonomy" id="4555"/>
    <lineage>
        <taxon>Eukaryota</taxon>
        <taxon>Viridiplantae</taxon>
        <taxon>Streptophyta</taxon>
        <taxon>Embryophyta</taxon>
        <taxon>Tracheophyta</taxon>
        <taxon>Spermatophyta</taxon>
        <taxon>Magnoliopsida</taxon>
        <taxon>Liliopsida</taxon>
        <taxon>Poales</taxon>
        <taxon>Poaceae</taxon>
        <taxon>PACMAD clade</taxon>
        <taxon>Panicoideae</taxon>
        <taxon>Panicodae</taxon>
        <taxon>Paniceae</taxon>
        <taxon>Cenchrinae</taxon>
        <taxon>Setaria</taxon>
    </lineage>
</organism>
<evidence type="ECO:0000256" key="1">
    <source>
        <dbReference type="ARBA" id="ARBA00009861"/>
    </source>
</evidence>
<name>K4AJ05_SETIT</name>
<evidence type="ECO:0000256" key="3">
    <source>
        <dbReference type="SAM" id="MobiDB-lite"/>
    </source>
</evidence>
<accession>K4AJ05</accession>
<feature type="region of interest" description="Disordered" evidence="3">
    <location>
        <begin position="1"/>
        <end position="20"/>
    </location>
</feature>
<protein>
    <submittedName>
        <fullName evidence="4">Uncharacterized protein</fullName>
    </submittedName>
</protein>
<dbReference type="FunCoup" id="K4AJ05">
    <property type="interactions" value="1"/>
</dbReference>
<evidence type="ECO:0000313" key="5">
    <source>
        <dbReference type="Proteomes" id="UP000004995"/>
    </source>
</evidence>
<dbReference type="AlphaFoldDB" id="K4AJ05"/>